<evidence type="ECO:0000313" key="1">
    <source>
        <dbReference type="EMBL" id="GBL73518.1"/>
    </source>
</evidence>
<evidence type="ECO:0000313" key="2">
    <source>
        <dbReference type="Proteomes" id="UP000499080"/>
    </source>
</evidence>
<dbReference type="Proteomes" id="UP000499080">
    <property type="component" value="Unassembled WGS sequence"/>
</dbReference>
<protein>
    <submittedName>
        <fullName evidence="1">Uncharacterized protein</fullName>
    </submittedName>
</protein>
<sequence length="143" mass="16965">MFFRPLSPALMIQFEVCIKLSLQEEEDFENQKIKVNIKDTDYLEKKRTRKRILDRRLHDDVDLTLIEWLKTNNSLDQLTVNHGKIPYTPFVHQMYPAVMLFRRSEICRRIMDVKLGYRGDTLYCHMSIGGAAFCPSERIIEPK</sequence>
<accession>A0A4Y2A1A0</accession>
<comment type="caution">
    <text evidence="1">The sequence shown here is derived from an EMBL/GenBank/DDBJ whole genome shotgun (WGS) entry which is preliminary data.</text>
</comment>
<name>A0A4Y2A1A0_ARAVE</name>
<organism evidence="1 2">
    <name type="scientific">Araneus ventricosus</name>
    <name type="common">Orbweaver spider</name>
    <name type="synonym">Epeira ventricosa</name>
    <dbReference type="NCBI Taxonomy" id="182803"/>
    <lineage>
        <taxon>Eukaryota</taxon>
        <taxon>Metazoa</taxon>
        <taxon>Ecdysozoa</taxon>
        <taxon>Arthropoda</taxon>
        <taxon>Chelicerata</taxon>
        <taxon>Arachnida</taxon>
        <taxon>Araneae</taxon>
        <taxon>Araneomorphae</taxon>
        <taxon>Entelegynae</taxon>
        <taxon>Araneoidea</taxon>
        <taxon>Araneidae</taxon>
        <taxon>Araneus</taxon>
    </lineage>
</organism>
<dbReference type="EMBL" id="BGPR01000003">
    <property type="protein sequence ID" value="GBL73518.1"/>
    <property type="molecule type" value="Genomic_DNA"/>
</dbReference>
<reference evidence="1 2" key="1">
    <citation type="journal article" date="2019" name="Sci. Rep.">
        <title>Orb-weaving spider Araneus ventricosus genome elucidates the spidroin gene catalogue.</title>
        <authorList>
            <person name="Kono N."/>
            <person name="Nakamura H."/>
            <person name="Ohtoshi R."/>
            <person name="Moran D.A.P."/>
            <person name="Shinohara A."/>
            <person name="Yoshida Y."/>
            <person name="Fujiwara M."/>
            <person name="Mori M."/>
            <person name="Tomita M."/>
            <person name="Arakawa K."/>
        </authorList>
    </citation>
    <scope>NUCLEOTIDE SEQUENCE [LARGE SCALE GENOMIC DNA]</scope>
</reference>
<dbReference type="AlphaFoldDB" id="A0A4Y2A1A0"/>
<keyword evidence="2" id="KW-1185">Reference proteome</keyword>
<gene>
    <name evidence="1" type="ORF">AVEN_159505_1</name>
</gene>
<proteinExistence type="predicted"/>